<feature type="signal peptide" evidence="1">
    <location>
        <begin position="1"/>
        <end position="28"/>
    </location>
</feature>
<dbReference type="EMBL" id="UGAB01000002">
    <property type="protein sequence ID" value="STF40766.1"/>
    <property type="molecule type" value="Genomic_DNA"/>
</dbReference>
<proteinExistence type="predicted"/>
<accession>A0A376L979</accession>
<protein>
    <submittedName>
        <fullName evidence="2">RatA-like protein</fullName>
    </submittedName>
</protein>
<name>A0A376L979_ECOLX</name>
<organism evidence="2 3">
    <name type="scientific">Escherichia coli</name>
    <dbReference type="NCBI Taxonomy" id="562"/>
    <lineage>
        <taxon>Bacteria</taxon>
        <taxon>Pseudomonadati</taxon>
        <taxon>Pseudomonadota</taxon>
        <taxon>Gammaproteobacteria</taxon>
        <taxon>Enterobacterales</taxon>
        <taxon>Enterobacteriaceae</taxon>
        <taxon>Escherichia</taxon>
    </lineage>
</organism>
<feature type="chain" id="PRO_5016987690" evidence="1">
    <location>
        <begin position="29"/>
        <end position="97"/>
    </location>
</feature>
<dbReference type="AlphaFoldDB" id="A0A376L979"/>
<sequence length="97" mass="10077">MSVCLKPGKIIVLLGMLAAFMLSDFARAGVEWQTYPGSTGEFNGTVPIADSASVPVYQGSVQLDPAASHDVAFSAKPNEFSVDDDAANLIVAKSSGQ</sequence>
<evidence type="ECO:0000313" key="3">
    <source>
        <dbReference type="Proteomes" id="UP000254877"/>
    </source>
</evidence>
<reference evidence="2 3" key="1">
    <citation type="submission" date="2018-06" db="EMBL/GenBank/DDBJ databases">
        <authorList>
            <consortium name="Pathogen Informatics"/>
            <person name="Doyle S."/>
        </authorList>
    </citation>
    <scope>NUCLEOTIDE SEQUENCE [LARGE SCALE GENOMIC DNA]</scope>
    <source>
        <strain evidence="2 3">NCTC7928</strain>
    </source>
</reference>
<evidence type="ECO:0000313" key="2">
    <source>
        <dbReference type="EMBL" id="STF40766.1"/>
    </source>
</evidence>
<keyword evidence="1" id="KW-0732">Signal</keyword>
<gene>
    <name evidence="2" type="ORF">NCTC7928_01331</name>
</gene>
<dbReference type="Proteomes" id="UP000254877">
    <property type="component" value="Unassembled WGS sequence"/>
</dbReference>
<evidence type="ECO:0000256" key="1">
    <source>
        <dbReference type="SAM" id="SignalP"/>
    </source>
</evidence>